<evidence type="ECO:0000256" key="6">
    <source>
        <dbReference type="ARBA" id="ARBA00023242"/>
    </source>
</evidence>
<dbReference type="PANTHER" id="PTHR13003:SF2">
    <property type="entry name" value="NUCLEAR PORE COMPLEX PROTEIN NUP107"/>
    <property type="match status" value="1"/>
</dbReference>
<evidence type="ECO:0000256" key="2">
    <source>
        <dbReference type="ARBA" id="ARBA00022816"/>
    </source>
</evidence>
<dbReference type="GO" id="GO:0006406">
    <property type="term" value="P:mRNA export from nucleus"/>
    <property type="evidence" value="ECO:0007669"/>
    <property type="project" value="TreeGrafter"/>
</dbReference>
<feature type="compositionally biased region" description="Low complexity" evidence="8">
    <location>
        <begin position="32"/>
        <end position="45"/>
    </location>
</feature>
<dbReference type="AlphaFoldDB" id="E1ZS80"/>
<protein>
    <recommendedName>
        <fullName evidence="7">Nuclear pore complex protein</fullName>
    </recommendedName>
</protein>
<keyword evidence="5 7" id="KW-0906">Nuclear pore complex</keyword>
<evidence type="ECO:0000256" key="1">
    <source>
        <dbReference type="ARBA" id="ARBA00022448"/>
    </source>
</evidence>
<dbReference type="GO" id="GO:0031965">
    <property type="term" value="C:nuclear membrane"/>
    <property type="evidence" value="ECO:0007669"/>
    <property type="project" value="UniProtKB-SubCell"/>
</dbReference>
<feature type="region of interest" description="Disordered" evidence="8">
    <location>
        <begin position="1"/>
        <end position="115"/>
    </location>
</feature>
<reference evidence="9 10" key="1">
    <citation type="journal article" date="2010" name="Plant Cell">
        <title>The Chlorella variabilis NC64A genome reveals adaptation to photosymbiosis, coevolution with viruses, and cryptic sex.</title>
        <authorList>
            <person name="Blanc G."/>
            <person name="Duncan G."/>
            <person name="Agarkova I."/>
            <person name="Borodovsky M."/>
            <person name="Gurnon J."/>
            <person name="Kuo A."/>
            <person name="Lindquist E."/>
            <person name="Lucas S."/>
            <person name="Pangilinan J."/>
            <person name="Polle J."/>
            <person name="Salamov A."/>
            <person name="Terry A."/>
            <person name="Yamada T."/>
            <person name="Dunigan D.D."/>
            <person name="Grigoriev I.V."/>
            <person name="Claverie J.M."/>
            <person name="Van Etten J.L."/>
        </authorList>
    </citation>
    <scope>NUCLEOTIDE SEQUENCE [LARGE SCALE GENOMIC DNA]</scope>
    <source>
        <strain evidence="9 10">NC64A</strain>
    </source>
</reference>
<dbReference type="Proteomes" id="UP000008141">
    <property type="component" value="Unassembled WGS sequence"/>
</dbReference>
<dbReference type="STRING" id="554065.E1ZS80"/>
<dbReference type="KEGG" id="cvr:CHLNCDRAFT_141164"/>
<feature type="compositionally biased region" description="Low complexity" evidence="8">
    <location>
        <begin position="89"/>
        <end position="100"/>
    </location>
</feature>
<dbReference type="InParanoid" id="E1ZS80"/>
<dbReference type="Pfam" id="PF04121">
    <property type="entry name" value="Nup84_Nup100"/>
    <property type="match status" value="1"/>
</dbReference>
<feature type="compositionally biased region" description="Polar residues" evidence="8">
    <location>
        <begin position="19"/>
        <end position="31"/>
    </location>
</feature>
<comment type="function">
    <text evidence="7">Functions as a component of the nuclear pore complex (NPC).</text>
</comment>
<evidence type="ECO:0000256" key="8">
    <source>
        <dbReference type="SAM" id="MobiDB-lite"/>
    </source>
</evidence>
<dbReference type="GO" id="GO:0031080">
    <property type="term" value="C:nuclear pore outer ring"/>
    <property type="evidence" value="ECO:0007669"/>
    <property type="project" value="TreeGrafter"/>
</dbReference>
<sequence length="541" mass="56588">MQGGLAYSNPYFGAEGLSPSPSQAGEFNQAFSPAPGGAPPSSALGFRRLGALPQSQLGRLRAQEPSPGGSDEAMVDGKGEGGEGADQQPPAASLAGASPGTVAGGSGGSRERPEEDEFAGVLGAVMRDDEDAAEAVRLYAAICRQRAAALRELASSQLQRAARYMSLKEQAEELEGEAATWQLLWFLHGVPQRDFPGGSGGGFVDGAGFTKTSRQRASDLLFADAELNRRAGWQAQRRGVKAHPGLALACLRSPPAQVWPHLALVTELDPDAPTRQHKAVQADDGKDEERVMARVFALMRAGRMGQARQLCEAVGQPWRGASLGGGGGHGPLPLGVAAKEAEGMDPGGEQAADLAAEVEGGEGTLRALWRWACFQAAERAGASAEASGGGLHEAAVYAALSCHLARLLPVCASWEDCCWAYLRCWLDAAVVNIDAPPAASATLCRHVCYPRLALKCAALREALAFMGHTGGEGDELVVMVASPEMSPLFSQAELAELLQFERAATVLQLRNREQQQQQQQQGGERAGGESTPAGVQAAPDA</sequence>
<evidence type="ECO:0000256" key="3">
    <source>
        <dbReference type="ARBA" id="ARBA00022927"/>
    </source>
</evidence>
<dbReference type="OrthoDB" id="513457at2759"/>
<comment type="similarity">
    <text evidence="7">Belongs to the nucleoporin Nup84/Nup107 family.</text>
</comment>
<evidence type="ECO:0000313" key="10">
    <source>
        <dbReference type="Proteomes" id="UP000008141"/>
    </source>
</evidence>
<keyword evidence="3" id="KW-0653">Protein transport</keyword>
<keyword evidence="1 7" id="KW-0813">Transport</keyword>
<dbReference type="InterPro" id="IPR007252">
    <property type="entry name" value="Nup84/Nup107"/>
</dbReference>
<accession>E1ZS80</accession>
<gene>
    <name evidence="9" type="ORF">CHLNCDRAFT_141164</name>
</gene>
<dbReference type="RefSeq" id="XP_005843304.1">
    <property type="nucleotide sequence ID" value="XM_005843242.1"/>
</dbReference>
<evidence type="ECO:0000256" key="5">
    <source>
        <dbReference type="ARBA" id="ARBA00023132"/>
    </source>
</evidence>
<dbReference type="eggNOG" id="KOG1964">
    <property type="taxonomic scope" value="Eukaryota"/>
</dbReference>
<dbReference type="GeneID" id="17350685"/>
<dbReference type="PANTHER" id="PTHR13003">
    <property type="entry name" value="NUP107-RELATED"/>
    <property type="match status" value="1"/>
</dbReference>
<dbReference type="Gene3D" id="1.10.3450.20">
    <property type="match status" value="1"/>
</dbReference>
<dbReference type="EMBL" id="GL433866">
    <property type="protein sequence ID" value="EFN51202.1"/>
    <property type="molecule type" value="Genomic_DNA"/>
</dbReference>
<organism evidence="10">
    <name type="scientific">Chlorella variabilis</name>
    <name type="common">Green alga</name>
    <dbReference type="NCBI Taxonomy" id="554065"/>
    <lineage>
        <taxon>Eukaryota</taxon>
        <taxon>Viridiplantae</taxon>
        <taxon>Chlorophyta</taxon>
        <taxon>core chlorophytes</taxon>
        <taxon>Trebouxiophyceae</taxon>
        <taxon>Chlorellales</taxon>
        <taxon>Chlorellaceae</taxon>
        <taxon>Chlorella clade</taxon>
        <taxon>Chlorella</taxon>
    </lineage>
</organism>
<proteinExistence type="inferred from homology"/>
<feature type="region of interest" description="Disordered" evidence="8">
    <location>
        <begin position="511"/>
        <end position="541"/>
    </location>
</feature>
<evidence type="ECO:0000256" key="4">
    <source>
        <dbReference type="ARBA" id="ARBA00023010"/>
    </source>
</evidence>
<dbReference type="GO" id="GO:0017056">
    <property type="term" value="F:structural constituent of nuclear pore"/>
    <property type="evidence" value="ECO:0007669"/>
    <property type="project" value="UniProtKB-UniRule"/>
</dbReference>
<keyword evidence="6 7" id="KW-0539">Nucleus</keyword>
<comment type="subcellular location">
    <subcellularLocation>
        <location evidence="7">Nucleus</location>
        <location evidence="7">Nuclear pore complex</location>
    </subcellularLocation>
    <subcellularLocation>
        <location evidence="7">Nucleus membrane</location>
    </subcellularLocation>
</comment>
<name>E1ZS80_CHLVA</name>
<keyword evidence="2" id="KW-0509">mRNA transport</keyword>
<keyword evidence="4 7" id="KW-0811">Translocation</keyword>
<comment type="subunit">
    <text evidence="7">Part of the nuclear pore complex (NPC).</text>
</comment>
<evidence type="ECO:0000256" key="7">
    <source>
        <dbReference type="RuleBase" id="RU365072"/>
    </source>
</evidence>
<keyword evidence="10" id="KW-1185">Reference proteome</keyword>
<dbReference type="GO" id="GO:0006606">
    <property type="term" value="P:protein import into nucleus"/>
    <property type="evidence" value="ECO:0007669"/>
    <property type="project" value="TreeGrafter"/>
</dbReference>
<keyword evidence="7" id="KW-0472">Membrane</keyword>
<evidence type="ECO:0000313" key="9">
    <source>
        <dbReference type="EMBL" id="EFN51202.1"/>
    </source>
</evidence>
<dbReference type="GO" id="GO:0000973">
    <property type="term" value="P:post-transcriptional tethering of RNA polymerase II gene DNA at nuclear periphery"/>
    <property type="evidence" value="ECO:0007669"/>
    <property type="project" value="TreeGrafter"/>
</dbReference>